<organism evidence="13 14">
    <name type="scientific">Pseudoalteromonas tunicata D2</name>
    <dbReference type="NCBI Taxonomy" id="87626"/>
    <lineage>
        <taxon>Bacteria</taxon>
        <taxon>Pseudomonadati</taxon>
        <taxon>Pseudomonadota</taxon>
        <taxon>Gammaproteobacteria</taxon>
        <taxon>Alteromonadales</taxon>
        <taxon>Pseudoalteromonadaceae</taxon>
        <taxon>Pseudoalteromonas</taxon>
    </lineage>
</organism>
<accession>A4C7P3</accession>
<dbReference type="eggNOG" id="COG1893">
    <property type="taxonomic scope" value="Bacteria"/>
</dbReference>
<protein>
    <recommendedName>
        <fullName evidence="4 10">2-dehydropantoate 2-reductase</fullName>
        <ecNumber evidence="3 10">1.1.1.169</ecNumber>
    </recommendedName>
    <alternativeName>
        <fullName evidence="8 10">Ketopantoate reductase</fullName>
    </alternativeName>
</protein>
<dbReference type="EC" id="1.1.1.169" evidence="3 10"/>
<evidence type="ECO:0000256" key="6">
    <source>
        <dbReference type="ARBA" id="ARBA00022857"/>
    </source>
</evidence>
<name>A4C7P3_9GAMM</name>
<dbReference type="AlphaFoldDB" id="A4C7P3"/>
<dbReference type="RefSeq" id="WP_009837870.1">
    <property type="nucleotide sequence ID" value="NZ_AAOH01000002.1"/>
</dbReference>
<feature type="domain" description="Ketopantoate reductase N-terminal" evidence="11">
    <location>
        <begin position="4"/>
        <end position="146"/>
    </location>
</feature>
<dbReference type="Proteomes" id="UP000006201">
    <property type="component" value="Unassembled WGS sequence"/>
</dbReference>
<comment type="similarity">
    <text evidence="2 10">Belongs to the ketopantoate reductase family.</text>
</comment>
<dbReference type="NCBIfam" id="TIGR00745">
    <property type="entry name" value="apbA_panE"/>
    <property type="match status" value="1"/>
</dbReference>
<dbReference type="PANTHER" id="PTHR43765">
    <property type="entry name" value="2-DEHYDROPANTOATE 2-REDUCTASE-RELATED"/>
    <property type="match status" value="1"/>
</dbReference>
<comment type="caution">
    <text evidence="13">The sequence shown here is derived from an EMBL/GenBank/DDBJ whole genome shotgun (WGS) entry which is preliminary data.</text>
</comment>
<dbReference type="InterPro" id="IPR013332">
    <property type="entry name" value="KPR_N"/>
</dbReference>
<dbReference type="InterPro" id="IPR008927">
    <property type="entry name" value="6-PGluconate_DH-like_C_sf"/>
</dbReference>
<dbReference type="SUPFAM" id="SSF51735">
    <property type="entry name" value="NAD(P)-binding Rossmann-fold domains"/>
    <property type="match status" value="1"/>
</dbReference>
<keyword evidence="14" id="KW-1185">Reference proteome</keyword>
<gene>
    <name evidence="13" type="ORF">PTD2_14294</name>
</gene>
<dbReference type="InterPro" id="IPR050838">
    <property type="entry name" value="Ketopantoate_reductase"/>
</dbReference>
<evidence type="ECO:0000313" key="13">
    <source>
        <dbReference type="EMBL" id="EAR29997.1"/>
    </source>
</evidence>
<dbReference type="InterPro" id="IPR013752">
    <property type="entry name" value="KPA_reductase"/>
</dbReference>
<dbReference type="Pfam" id="PF02558">
    <property type="entry name" value="ApbA"/>
    <property type="match status" value="1"/>
</dbReference>
<dbReference type="Gene3D" id="1.10.1040.10">
    <property type="entry name" value="N-(1-d-carboxylethyl)-l-norvaline Dehydrogenase, domain 2"/>
    <property type="match status" value="1"/>
</dbReference>
<evidence type="ECO:0000256" key="7">
    <source>
        <dbReference type="ARBA" id="ARBA00023002"/>
    </source>
</evidence>
<comment type="function">
    <text evidence="10">Catalyzes the NADPH-dependent reduction of ketopantoate into pantoic acid.</text>
</comment>
<keyword evidence="6 10" id="KW-0521">NADP</keyword>
<evidence type="ECO:0000259" key="12">
    <source>
        <dbReference type="Pfam" id="PF08546"/>
    </source>
</evidence>
<dbReference type="GO" id="GO:0005737">
    <property type="term" value="C:cytoplasm"/>
    <property type="evidence" value="ECO:0007669"/>
    <property type="project" value="TreeGrafter"/>
</dbReference>
<dbReference type="UniPathway" id="UPA00028">
    <property type="reaction ID" value="UER00004"/>
</dbReference>
<dbReference type="Gene3D" id="3.40.50.720">
    <property type="entry name" value="NAD(P)-binding Rossmann-like Domain"/>
    <property type="match status" value="1"/>
</dbReference>
<dbReference type="STRING" id="87626.PTD2_14294"/>
<evidence type="ECO:0000256" key="3">
    <source>
        <dbReference type="ARBA" id="ARBA00013014"/>
    </source>
</evidence>
<keyword evidence="5 10" id="KW-0566">Pantothenate biosynthesis</keyword>
<feature type="domain" description="Ketopantoate reductase C-terminal" evidence="12">
    <location>
        <begin position="172"/>
        <end position="293"/>
    </location>
</feature>
<dbReference type="HOGENOM" id="CLU_031468_0_1_6"/>
<dbReference type="GO" id="GO:0008677">
    <property type="term" value="F:2-dehydropantoate 2-reductase activity"/>
    <property type="evidence" value="ECO:0007669"/>
    <property type="project" value="UniProtKB-EC"/>
</dbReference>
<evidence type="ECO:0000256" key="9">
    <source>
        <dbReference type="ARBA" id="ARBA00048793"/>
    </source>
</evidence>
<dbReference type="Pfam" id="PF08546">
    <property type="entry name" value="ApbA_C"/>
    <property type="match status" value="1"/>
</dbReference>
<keyword evidence="7 10" id="KW-0560">Oxidoreductase</keyword>
<evidence type="ECO:0000256" key="2">
    <source>
        <dbReference type="ARBA" id="ARBA00007870"/>
    </source>
</evidence>
<evidence type="ECO:0000256" key="1">
    <source>
        <dbReference type="ARBA" id="ARBA00004994"/>
    </source>
</evidence>
<dbReference type="PANTHER" id="PTHR43765:SF2">
    <property type="entry name" value="2-DEHYDROPANTOATE 2-REDUCTASE"/>
    <property type="match status" value="1"/>
</dbReference>
<dbReference type="GO" id="GO:0050661">
    <property type="term" value="F:NADP binding"/>
    <property type="evidence" value="ECO:0007669"/>
    <property type="project" value="TreeGrafter"/>
</dbReference>
<reference evidence="13 14" key="1">
    <citation type="submission" date="2006-02" db="EMBL/GenBank/DDBJ databases">
        <authorList>
            <person name="Moran M.A."/>
            <person name="Kjelleberg S."/>
            <person name="Egan S."/>
            <person name="Saunders N."/>
            <person name="Thomas T."/>
            <person name="Ferriera S."/>
            <person name="Johnson J."/>
            <person name="Kravitz S."/>
            <person name="Halpern A."/>
            <person name="Remington K."/>
            <person name="Beeson K."/>
            <person name="Tran B."/>
            <person name="Rogers Y.-H."/>
            <person name="Friedman R."/>
            <person name="Venter J.C."/>
        </authorList>
    </citation>
    <scope>NUCLEOTIDE SEQUENCE [LARGE SCALE GENOMIC DNA]</scope>
    <source>
        <strain evidence="13 14">D2</strain>
    </source>
</reference>
<evidence type="ECO:0000256" key="10">
    <source>
        <dbReference type="RuleBase" id="RU362068"/>
    </source>
</evidence>
<evidence type="ECO:0000256" key="5">
    <source>
        <dbReference type="ARBA" id="ARBA00022655"/>
    </source>
</evidence>
<evidence type="ECO:0000256" key="4">
    <source>
        <dbReference type="ARBA" id="ARBA00019465"/>
    </source>
</evidence>
<dbReference type="InterPro" id="IPR003710">
    <property type="entry name" value="ApbA"/>
</dbReference>
<proteinExistence type="inferred from homology"/>
<dbReference type="SUPFAM" id="SSF48179">
    <property type="entry name" value="6-phosphogluconate dehydrogenase C-terminal domain-like"/>
    <property type="match status" value="1"/>
</dbReference>
<comment type="pathway">
    <text evidence="1 10">Cofactor biosynthesis; (R)-pantothenate biosynthesis; (R)-pantoate from 3-methyl-2-oxobutanoate: step 2/2.</text>
</comment>
<comment type="catalytic activity">
    <reaction evidence="9 10">
        <text>(R)-pantoate + NADP(+) = 2-dehydropantoate + NADPH + H(+)</text>
        <dbReference type="Rhea" id="RHEA:16233"/>
        <dbReference type="ChEBI" id="CHEBI:11561"/>
        <dbReference type="ChEBI" id="CHEBI:15378"/>
        <dbReference type="ChEBI" id="CHEBI:15980"/>
        <dbReference type="ChEBI" id="CHEBI:57783"/>
        <dbReference type="ChEBI" id="CHEBI:58349"/>
        <dbReference type="EC" id="1.1.1.169"/>
    </reaction>
</comment>
<evidence type="ECO:0000259" key="11">
    <source>
        <dbReference type="Pfam" id="PF02558"/>
    </source>
</evidence>
<dbReference type="InterPro" id="IPR013328">
    <property type="entry name" value="6PGD_dom2"/>
</dbReference>
<dbReference type="InterPro" id="IPR036291">
    <property type="entry name" value="NAD(P)-bd_dom_sf"/>
</dbReference>
<evidence type="ECO:0000256" key="8">
    <source>
        <dbReference type="ARBA" id="ARBA00032024"/>
    </source>
</evidence>
<sequence length="308" mass="33998">MPRVHIIGQGAIGLLYGYFLKSVADVTFCLKQPNSAKQYQYQLDKTVELCDFKNQANNDIEPIEFVIIPTKAFAVLDAFMQIKPRLTKNAVIILSHNGMGSIEQIAPLLIAQQQLFFLTTTQAAYKASPLHVIHTGSGASNLGPINHAAKQTQHRVAEFLKPALQNLNLVADIDQLLWHKLLINVAINPLSAAYEVQNGQLTAPKFATEVFNLVYEVYLVAQSQGVRLELAKALHLAYQVMRSTAANYSSMNRDITLGKPTEISAICGYVVEMAKLQHIDTPNNLAMLHAILALEKAKKSAPFDTPLH</sequence>
<dbReference type="OrthoDB" id="6530772at2"/>
<dbReference type="GO" id="GO:0015940">
    <property type="term" value="P:pantothenate biosynthetic process"/>
    <property type="evidence" value="ECO:0007669"/>
    <property type="project" value="UniProtKB-UniPathway"/>
</dbReference>
<dbReference type="EMBL" id="AAOH01000002">
    <property type="protein sequence ID" value="EAR29997.1"/>
    <property type="molecule type" value="Genomic_DNA"/>
</dbReference>
<evidence type="ECO:0000313" key="14">
    <source>
        <dbReference type="Proteomes" id="UP000006201"/>
    </source>
</evidence>